<dbReference type="SUPFAM" id="SSF57850">
    <property type="entry name" value="RING/U-box"/>
    <property type="match status" value="3"/>
</dbReference>
<proteinExistence type="predicted"/>
<dbReference type="EC" id="2.3.2.31" evidence="2"/>
<dbReference type="Proteomes" id="UP000235672">
    <property type="component" value="Unassembled WGS sequence"/>
</dbReference>
<dbReference type="PROSITE" id="PS51873">
    <property type="entry name" value="TRIAD"/>
    <property type="match status" value="1"/>
</dbReference>
<evidence type="ECO:0000259" key="10">
    <source>
        <dbReference type="PROSITE" id="PS51873"/>
    </source>
</evidence>
<reference evidence="11 12" key="1">
    <citation type="submission" date="2016-05" db="EMBL/GenBank/DDBJ databases">
        <title>A degradative enzymes factory behind the ericoid mycorrhizal symbiosis.</title>
        <authorList>
            <consortium name="DOE Joint Genome Institute"/>
            <person name="Martino E."/>
            <person name="Morin E."/>
            <person name="Grelet G."/>
            <person name="Kuo A."/>
            <person name="Kohler A."/>
            <person name="Daghino S."/>
            <person name="Barry K."/>
            <person name="Choi C."/>
            <person name="Cichocki N."/>
            <person name="Clum A."/>
            <person name="Copeland A."/>
            <person name="Hainaut M."/>
            <person name="Haridas S."/>
            <person name="Labutti K."/>
            <person name="Lindquist E."/>
            <person name="Lipzen A."/>
            <person name="Khouja H.-R."/>
            <person name="Murat C."/>
            <person name="Ohm R."/>
            <person name="Olson A."/>
            <person name="Spatafora J."/>
            <person name="Veneault-Fourrey C."/>
            <person name="Henrissat B."/>
            <person name="Grigoriev I."/>
            <person name="Martin F."/>
            <person name="Perotto S."/>
        </authorList>
    </citation>
    <scope>NUCLEOTIDE SEQUENCE [LARGE SCALE GENOMIC DNA]</scope>
    <source>
        <strain evidence="11 12">UAMH 7357</strain>
    </source>
</reference>
<dbReference type="InterPro" id="IPR013083">
    <property type="entry name" value="Znf_RING/FYVE/PHD"/>
</dbReference>
<name>A0A2J6Q808_9HELO</name>
<dbReference type="OrthoDB" id="1431934at2759"/>
<keyword evidence="9" id="KW-1133">Transmembrane helix</keyword>
<keyword evidence="12" id="KW-1185">Reference proteome</keyword>
<dbReference type="PANTHER" id="PTHR11685">
    <property type="entry name" value="RBR FAMILY RING FINGER AND IBR DOMAIN-CONTAINING"/>
    <property type="match status" value="1"/>
</dbReference>
<evidence type="ECO:0000313" key="11">
    <source>
        <dbReference type="EMBL" id="PMD22372.1"/>
    </source>
</evidence>
<dbReference type="InterPro" id="IPR002867">
    <property type="entry name" value="IBR_dom"/>
</dbReference>
<keyword evidence="9" id="KW-0472">Membrane</keyword>
<organism evidence="11 12">
    <name type="scientific">Hyaloscypha hepaticicola</name>
    <dbReference type="NCBI Taxonomy" id="2082293"/>
    <lineage>
        <taxon>Eukaryota</taxon>
        <taxon>Fungi</taxon>
        <taxon>Dikarya</taxon>
        <taxon>Ascomycota</taxon>
        <taxon>Pezizomycotina</taxon>
        <taxon>Leotiomycetes</taxon>
        <taxon>Helotiales</taxon>
        <taxon>Hyaloscyphaceae</taxon>
        <taxon>Hyaloscypha</taxon>
    </lineage>
</organism>
<evidence type="ECO:0000256" key="4">
    <source>
        <dbReference type="ARBA" id="ARBA00022723"/>
    </source>
</evidence>
<evidence type="ECO:0000256" key="3">
    <source>
        <dbReference type="ARBA" id="ARBA00022679"/>
    </source>
</evidence>
<dbReference type="STRING" id="1745343.A0A2J6Q808"/>
<evidence type="ECO:0000313" key="12">
    <source>
        <dbReference type="Proteomes" id="UP000235672"/>
    </source>
</evidence>
<accession>A0A2J6Q808</accession>
<evidence type="ECO:0000256" key="2">
    <source>
        <dbReference type="ARBA" id="ARBA00012251"/>
    </source>
</evidence>
<evidence type="ECO:0000256" key="7">
    <source>
        <dbReference type="ARBA" id="ARBA00022786"/>
    </source>
</evidence>
<dbReference type="CDD" id="cd20336">
    <property type="entry name" value="Rcat_RBR"/>
    <property type="match status" value="1"/>
</dbReference>
<gene>
    <name evidence="11" type="ORF">NA56DRAFT_658283</name>
</gene>
<sequence>MPTAAWKGFVHSWHTLAIVLKWMCITVVGIPVAIATCLLVAACALAFAGLALAAVAAVCAGVFYAGRWTLWFLLRVPYWISELRIHRAERRVFRLPTSEPRPAQMRLHPRHRIILAQQRRQGLIDVQVPEQAHVALPASTESAAAPATELPGTIECQVCLEKKLIDEFPTRQPTITCDHPVQCCTPCLSYSITAAFEGRIWNDIRCPICNIQLQHSDVAEFAPAEIFERYDNLSTRRALERQFPNFRWCVGPNCEYGEEHPEDPKQPMTTCTSCGFEACFYHNTAWHEGMTCDEYNTKAAAGALKAEKKTEKIIKKIAKRCPGCQRFINKNGGCSHMSCPCGKHFCWSCGHDYPGHTWTCKERL</sequence>
<feature type="domain" description="RING-type" evidence="10">
    <location>
        <begin position="152"/>
        <end position="364"/>
    </location>
</feature>
<dbReference type="Gene3D" id="1.20.120.1750">
    <property type="match status" value="1"/>
</dbReference>
<dbReference type="InterPro" id="IPR044066">
    <property type="entry name" value="TRIAD_supradom"/>
</dbReference>
<keyword evidence="5" id="KW-0677">Repeat</keyword>
<feature type="transmembrane region" description="Helical" evidence="9">
    <location>
        <begin position="39"/>
        <end position="65"/>
    </location>
</feature>
<dbReference type="Pfam" id="PF01485">
    <property type="entry name" value="IBR"/>
    <property type="match status" value="2"/>
</dbReference>
<keyword evidence="9" id="KW-0812">Transmembrane</keyword>
<dbReference type="InterPro" id="IPR031127">
    <property type="entry name" value="E3_UB_ligase_RBR"/>
</dbReference>
<keyword evidence="4" id="KW-0479">Metal-binding</keyword>
<dbReference type="EMBL" id="KZ613478">
    <property type="protein sequence ID" value="PMD22372.1"/>
    <property type="molecule type" value="Genomic_DNA"/>
</dbReference>
<evidence type="ECO:0000256" key="9">
    <source>
        <dbReference type="SAM" id="Phobius"/>
    </source>
</evidence>
<feature type="transmembrane region" description="Helical" evidence="9">
    <location>
        <begin position="12"/>
        <end position="33"/>
    </location>
</feature>
<dbReference type="GO" id="GO:0061630">
    <property type="term" value="F:ubiquitin protein ligase activity"/>
    <property type="evidence" value="ECO:0007669"/>
    <property type="project" value="UniProtKB-EC"/>
</dbReference>
<evidence type="ECO:0000256" key="8">
    <source>
        <dbReference type="ARBA" id="ARBA00022833"/>
    </source>
</evidence>
<evidence type="ECO:0000256" key="6">
    <source>
        <dbReference type="ARBA" id="ARBA00022771"/>
    </source>
</evidence>
<keyword evidence="3" id="KW-0808">Transferase</keyword>
<evidence type="ECO:0000256" key="5">
    <source>
        <dbReference type="ARBA" id="ARBA00022737"/>
    </source>
</evidence>
<keyword evidence="6" id="KW-0863">Zinc-finger</keyword>
<dbReference type="GO" id="GO:0016567">
    <property type="term" value="P:protein ubiquitination"/>
    <property type="evidence" value="ECO:0007669"/>
    <property type="project" value="InterPro"/>
</dbReference>
<dbReference type="GO" id="GO:0008270">
    <property type="term" value="F:zinc ion binding"/>
    <property type="evidence" value="ECO:0007669"/>
    <property type="project" value="UniProtKB-KW"/>
</dbReference>
<keyword evidence="8" id="KW-0862">Zinc</keyword>
<dbReference type="SMART" id="SM00647">
    <property type="entry name" value="IBR"/>
    <property type="match status" value="2"/>
</dbReference>
<dbReference type="CDD" id="cd20335">
    <property type="entry name" value="BRcat_RBR"/>
    <property type="match status" value="1"/>
</dbReference>
<keyword evidence="7" id="KW-0833">Ubl conjugation pathway</keyword>
<comment type="catalytic activity">
    <reaction evidence="1">
        <text>[E2 ubiquitin-conjugating enzyme]-S-ubiquitinyl-L-cysteine + [acceptor protein]-L-lysine = [E2 ubiquitin-conjugating enzyme]-L-cysteine + [acceptor protein]-N(6)-ubiquitinyl-L-lysine.</text>
        <dbReference type="EC" id="2.3.2.31"/>
    </reaction>
</comment>
<dbReference type="Gene3D" id="3.30.40.10">
    <property type="entry name" value="Zinc/RING finger domain, C3HC4 (zinc finger)"/>
    <property type="match status" value="1"/>
</dbReference>
<protein>
    <recommendedName>
        <fullName evidence="2">RBR-type E3 ubiquitin transferase</fullName>
        <ecNumber evidence="2">2.3.2.31</ecNumber>
    </recommendedName>
</protein>
<dbReference type="AlphaFoldDB" id="A0A2J6Q808"/>
<evidence type="ECO:0000256" key="1">
    <source>
        <dbReference type="ARBA" id="ARBA00001798"/>
    </source>
</evidence>